<dbReference type="GO" id="GO:0005737">
    <property type="term" value="C:cytoplasm"/>
    <property type="evidence" value="ECO:0007669"/>
    <property type="project" value="TreeGrafter"/>
</dbReference>
<dbReference type="CDD" id="cd03112">
    <property type="entry name" value="CobW-like"/>
    <property type="match status" value="1"/>
</dbReference>
<dbReference type="GO" id="GO:0000166">
    <property type="term" value="F:nucleotide binding"/>
    <property type="evidence" value="ECO:0007669"/>
    <property type="project" value="UniProtKB-KW"/>
</dbReference>
<evidence type="ECO:0000313" key="7">
    <source>
        <dbReference type="EMBL" id="SFB64520.1"/>
    </source>
</evidence>
<reference evidence="8" key="1">
    <citation type="submission" date="2016-10" db="EMBL/GenBank/DDBJ databases">
        <authorList>
            <person name="Varghese N."/>
            <person name="Submissions S."/>
        </authorList>
    </citation>
    <scope>NUCLEOTIDE SEQUENCE [LARGE SCALE GENOMIC DNA]</scope>
    <source>
        <strain evidence="8">CGMCC 4.3568</strain>
    </source>
</reference>
<evidence type="ECO:0000256" key="2">
    <source>
        <dbReference type="ARBA" id="ARBA00022801"/>
    </source>
</evidence>
<evidence type="ECO:0000259" key="6">
    <source>
        <dbReference type="SMART" id="SM00833"/>
    </source>
</evidence>
<name>A0A1I1CVB0_9PSEU</name>
<dbReference type="Pfam" id="PF02492">
    <property type="entry name" value="cobW"/>
    <property type="match status" value="1"/>
</dbReference>
<accession>A0A1I1CVB0</accession>
<dbReference type="EMBL" id="FOKG01000044">
    <property type="protein sequence ID" value="SFB64520.1"/>
    <property type="molecule type" value="Genomic_DNA"/>
</dbReference>
<comment type="similarity">
    <text evidence="4">Belongs to the SIMIBI class G3E GTPase family. ZNG1 subfamily.</text>
</comment>
<keyword evidence="1" id="KW-0547">Nucleotide-binding</keyword>
<dbReference type="Gene3D" id="3.30.1220.10">
    <property type="entry name" value="CobW-like, C-terminal domain"/>
    <property type="match status" value="1"/>
</dbReference>
<dbReference type="SMART" id="SM00833">
    <property type="entry name" value="CobW_C"/>
    <property type="match status" value="1"/>
</dbReference>
<dbReference type="GO" id="GO:0016787">
    <property type="term" value="F:hydrolase activity"/>
    <property type="evidence" value="ECO:0007669"/>
    <property type="project" value="UniProtKB-KW"/>
</dbReference>
<sequence length="393" mass="42531">MRRLRLDGCRTVRAGPDGLSAPCRDLVTIGAECASAITTGAAIAGRSGRVARQRIPVVLVAGFLGSGKTTLLNHLLTNSSGTRIGVVVNDFGSINIDALAVAGQVDSSISLQNGCLCCTVDARGMDALLDRLTRPGTDLDAIVVEASGLAEPKEMIRLILAASNEHVSYGGLVDVVDAAEFENTRLAHPDIDRHLAYADLVVLNKIDRIDEQSTATLIETVGRLSGGRPVLATERGRIDPGLLFDQRPAPAEDIARQLSFDDLRSEHSEHDDHDGHLHSTYDSVEFRCSQALHPRRLMRFLDNRPPGLFRLKGVVYFGVPGHTHKFTVHTVGGFLEVRESRWAEGEPRETQLVLIGTGLDREALLTELNACAEADPDSVDPQSMLRILRHVGP</sequence>
<dbReference type="SUPFAM" id="SSF90002">
    <property type="entry name" value="Hypothetical protein YjiA, C-terminal domain"/>
    <property type="match status" value="1"/>
</dbReference>
<protein>
    <submittedName>
        <fullName evidence="7">GTPase, G3E family</fullName>
    </submittedName>
</protein>
<dbReference type="InterPro" id="IPR003495">
    <property type="entry name" value="CobW/HypB/UreG_nucleotide-bd"/>
</dbReference>
<proteinExistence type="inferred from homology"/>
<evidence type="ECO:0000256" key="3">
    <source>
        <dbReference type="ARBA" id="ARBA00023186"/>
    </source>
</evidence>
<keyword evidence="2" id="KW-0378">Hydrolase</keyword>
<dbReference type="InterPro" id="IPR011629">
    <property type="entry name" value="CobW-like_C"/>
</dbReference>
<evidence type="ECO:0000256" key="1">
    <source>
        <dbReference type="ARBA" id="ARBA00022741"/>
    </source>
</evidence>
<dbReference type="AlphaFoldDB" id="A0A1I1CVB0"/>
<dbReference type="SUPFAM" id="SSF52540">
    <property type="entry name" value="P-loop containing nucleoside triphosphate hydrolases"/>
    <property type="match status" value="1"/>
</dbReference>
<dbReference type="Pfam" id="PF07683">
    <property type="entry name" value="CobW_C"/>
    <property type="match status" value="1"/>
</dbReference>
<dbReference type="OrthoDB" id="9808822at2"/>
<dbReference type="Proteomes" id="UP000243799">
    <property type="component" value="Unassembled WGS sequence"/>
</dbReference>
<keyword evidence="8" id="KW-1185">Reference proteome</keyword>
<comment type="catalytic activity">
    <reaction evidence="5">
        <text>GTP + H2O = GDP + phosphate + H(+)</text>
        <dbReference type="Rhea" id="RHEA:19669"/>
        <dbReference type="ChEBI" id="CHEBI:15377"/>
        <dbReference type="ChEBI" id="CHEBI:15378"/>
        <dbReference type="ChEBI" id="CHEBI:37565"/>
        <dbReference type="ChEBI" id="CHEBI:43474"/>
        <dbReference type="ChEBI" id="CHEBI:58189"/>
    </reaction>
    <physiologicalReaction direction="left-to-right" evidence="5">
        <dbReference type="Rhea" id="RHEA:19670"/>
    </physiologicalReaction>
</comment>
<evidence type="ECO:0000256" key="5">
    <source>
        <dbReference type="ARBA" id="ARBA00049117"/>
    </source>
</evidence>
<gene>
    <name evidence="7" type="ORF">SAMN05216266_1449</name>
</gene>
<dbReference type="PANTHER" id="PTHR13748">
    <property type="entry name" value="COBW-RELATED"/>
    <property type="match status" value="1"/>
</dbReference>
<dbReference type="InterPro" id="IPR036627">
    <property type="entry name" value="CobW-likC_sf"/>
</dbReference>
<dbReference type="PANTHER" id="PTHR13748:SF62">
    <property type="entry name" value="COBW DOMAIN-CONTAINING PROTEIN"/>
    <property type="match status" value="1"/>
</dbReference>
<evidence type="ECO:0000313" key="8">
    <source>
        <dbReference type="Proteomes" id="UP000243799"/>
    </source>
</evidence>
<organism evidence="7 8">
    <name type="scientific">Amycolatopsis marina</name>
    <dbReference type="NCBI Taxonomy" id="490629"/>
    <lineage>
        <taxon>Bacteria</taxon>
        <taxon>Bacillati</taxon>
        <taxon>Actinomycetota</taxon>
        <taxon>Actinomycetes</taxon>
        <taxon>Pseudonocardiales</taxon>
        <taxon>Pseudonocardiaceae</taxon>
        <taxon>Amycolatopsis</taxon>
    </lineage>
</organism>
<dbReference type="InterPro" id="IPR027417">
    <property type="entry name" value="P-loop_NTPase"/>
</dbReference>
<feature type="domain" description="CobW C-terminal" evidence="6">
    <location>
        <begin position="281"/>
        <end position="372"/>
    </location>
</feature>
<evidence type="ECO:0000256" key="4">
    <source>
        <dbReference type="ARBA" id="ARBA00034320"/>
    </source>
</evidence>
<dbReference type="Gene3D" id="3.40.50.300">
    <property type="entry name" value="P-loop containing nucleotide triphosphate hydrolases"/>
    <property type="match status" value="1"/>
</dbReference>
<dbReference type="STRING" id="490629.SAMN05216266_1449"/>
<dbReference type="InterPro" id="IPR051316">
    <property type="entry name" value="Zinc-reg_GTPase_activator"/>
</dbReference>
<keyword evidence="3" id="KW-0143">Chaperone</keyword>